<dbReference type="eggNOG" id="COG3063">
    <property type="taxonomic scope" value="Bacteria"/>
</dbReference>
<feature type="repeat" description="TPR" evidence="3">
    <location>
        <begin position="47"/>
        <end position="80"/>
    </location>
</feature>
<dbReference type="PROSITE" id="PS51257">
    <property type="entry name" value="PROKAR_LIPOPROTEIN"/>
    <property type="match status" value="1"/>
</dbReference>
<keyword evidence="1" id="KW-0677">Repeat</keyword>
<keyword evidence="5" id="KW-1185">Reference proteome</keyword>
<protein>
    <submittedName>
        <fullName evidence="4">Uncharacterized protein</fullName>
    </submittedName>
</protein>
<dbReference type="OrthoDB" id="9814042at2"/>
<evidence type="ECO:0000256" key="3">
    <source>
        <dbReference type="PROSITE-ProRule" id="PRU00339"/>
    </source>
</evidence>
<keyword evidence="2 3" id="KW-0802">TPR repeat</keyword>
<dbReference type="InterPro" id="IPR013360">
    <property type="entry name" value="Pilus_4_PilW"/>
</dbReference>
<dbReference type="PANTHER" id="PTHR44227">
    <property type="match status" value="1"/>
</dbReference>
<dbReference type="InterPro" id="IPR052346">
    <property type="entry name" value="O-mannosyl-transferase_TMTC"/>
</dbReference>
<evidence type="ECO:0000256" key="1">
    <source>
        <dbReference type="ARBA" id="ARBA00022737"/>
    </source>
</evidence>
<dbReference type="InterPro" id="IPR019734">
    <property type="entry name" value="TPR_rpt"/>
</dbReference>
<dbReference type="PROSITE" id="PS50005">
    <property type="entry name" value="TPR"/>
    <property type="match status" value="2"/>
</dbReference>
<dbReference type="Gene3D" id="1.25.40.10">
    <property type="entry name" value="Tetratricopeptide repeat domain"/>
    <property type="match status" value="1"/>
</dbReference>
<dbReference type="STRING" id="1219077.VAZ01S_013_00860"/>
<gene>
    <name evidence="4" type="ORF">VAZ01S_013_00860</name>
</gene>
<accession>U3BZG0</accession>
<dbReference type="EMBL" id="BATL01000013">
    <property type="protein sequence ID" value="GAD74679.1"/>
    <property type="molecule type" value="Genomic_DNA"/>
</dbReference>
<feature type="repeat" description="TPR" evidence="3">
    <location>
        <begin position="151"/>
        <end position="184"/>
    </location>
</feature>
<comment type="caution">
    <text evidence="4">The sequence shown here is derived from an EMBL/GenBank/DDBJ whole genome shotgun (WGS) entry which is preliminary data.</text>
</comment>
<evidence type="ECO:0000256" key="2">
    <source>
        <dbReference type="ARBA" id="ARBA00022803"/>
    </source>
</evidence>
<evidence type="ECO:0000313" key="4">
    <source>
        <dbReference type="EMBL" id="GAD74679.1"/>
    </source>
</evidence>
<evidence type="ECO:0000313" key="5">
    <source>
        <dbReference type="Proteomes" id="UP000016567"/>
    </source>
</evidence>
<name>U3BZG0_9VIBR</name>
<organism evidence="4 5">
    <name type="scientific">Vibrio azureus NBRC 104587</name>
    <dbReference type="NCBI Taxonomy" id="1219077"/>
    <lineage>
        <taxon>Bacteria</taxon>
        <taxon>Pseudomonadati</taxon>
        <taxon>Pseudomonadota</taxon>
        <taxon>Gammaproteobacteria</taxon>
        <taxon>Vibrionales</taxon>
        <taxon>Vibrionaceae</taxon>
        <taxon>Vibrio</taxon>
    </lineage>
</organism>
<dbReference type="InterPro" id="IPR011990">
    <property type="entry name" value="TPR-like_helical_dom_sf"/>
</dbReference>
<dbReference type="Proteomes" id="UP000016567">
    <property type="component" value="Unassembled WGS sequence"/>
</dbReference>
<proteinExistence type="predicted"/>
<dbReference type="Pfam" id="PF14559">
    <property type="entry name" value="TPR_19"/>
    <property type="match status" value="1"/>
</dbReference>
<dbReference type="SMART" id="SM00028">
    <property type="entry name" value="TPR"/>
    <property type="match status" value="4"/>
</dbReference>
<dbReference type="AlphaFoldDB" id="U3BZG0"/>
<dbReference type="NCBIfam" id="TIGR02521">
    <property type="entry name" value="type_IV_pilW"/>
    <property type="match status" value="1"/>
</dbReference>
<dbReference type="PANTHER" id="PTHR44227:SF3">
    <property type="entry name" value="PROTEIN O-MANNOSYL-TRANSFERASE TMTC4"/>
    <property type="match status" value="1"/>
</dbReference>
<reference evidence="4 5" key="1">
    <citation type="submission" date="2013-09" db="EMBL/GenBank/DDBJ databases">
        <title>Whole genome shotgun sequence of Vibrio azureus NBRC 104587.</title>
        <authorList>
            <person name="Isaki S."/>
            <person name="Hosoyama A."/>
            <person name="Numata M."/>
            <person name="Hashimoto M."/>
            <person name="Hosoyama Y."/>
            <person name="Tsuchikane K."/>
            <person name="Noguchi M."/>
            <person name="Hirakata S."/>
            <person name="Ichikawa N."/>
            <person name="Ohji S."/>
            <person name="Yamazoe A."/>
            <person name="Fujita N."/>
        </authorList>
    </citation>
    <scope>NUCLEOTIDE SEQUENCE [LARGE SCALE GENOMIC DNA]</scope>
    <source>
        <strain evidence="4 5">NBRC 104587</strain>
    </source>
</reference>
<dbReference type="SUPFAM" id="SSF48452">
    <property type="entry name" value="TPR-like"/>
    <property type="match status" value="1"/>
</dbReference>
<sequence length="249" mass="28456">MTPNKKIIYLFNSLRTIFTYTTSLFITGCVTVTNGQTQKVADPIQLSESRVNLGVGYLQQGNMIRAYQNFQQALIYAPNYYRAQLSMAHYYERVGDEHKANKMYQSALNTNYKNGHVLHNYATFLCKKNQYDAADSMFNKAITQPDYSLVPNSYENAGLCALKAGKTEKAKYNFRRAIDHDPYRPVSLLQLAKLQLENEEYPSAEKNLSHFYQAFGTTKAYLELMVVLETALGNMVSAEEYQDHLDNLV</sequence>
<dbReference type="RefSeq" id="WP_021708459.1">
    <property type="nucleotide sequence ID" value="NZ_BATL01000013.1"/>
</dbReference>